<dbReference type="Proteomes" id="UP000011715">
    <property type="component" value="Unassembled WGS sequence"/>
</dbReference>
<reference evidence="3" key="4">
    <citation type="journal article" date="2015" name="G3 (Bethesda)">
        <title>Genome sequences of three phytopathogenic species of the Magnaporthaceae family of fungi.</title>
        <authorList>
            <person name="Okagaki L.H."/>
            <person name="Nunes C.C."/>
            <person name="Sailsbery J."/>
            <person name="Clay B."/>
            <person name="Brown D."/>
            <person name="John T."/>
            <person name="Oh Y."/>
            <person name="Young N."/>
            <person name="Fitzgerald M."/>
            <person name="Haas B.J."/>
            <person name="Zeng Q."/>
            <person name="Young S."/>
            <person name="Adiconis X."/>
            <person name="Fan L."/>
            <person name="Levin J.Z."/>
            <person name="Mitchell T.K."/>
            <person name="Okubara P.A."/>
            <person name="Farman M.L."/>
            <person name="Kohn L.M."/>
            <person name="Birren B."/>
            <person name="Ma L.-J."/>
            <person name="Dean R.A."/>
        </authorList>
    </citation>
    <scope>NUCLEOTIDE SEQUENCE</scope>
    <source>
        <strain evidence="3">ATCC 64411 / 73-15</strain>
    </source>
</reference>
<sequence>MSPSAINGNSSNGAHQNGTDGANDGSTRRLTRGIYVPTVAFFNEDETLNLDTTRAHATRLAKTGVAGIVVQGSNGEAVHLDRDERKLITRTTRDSEVALQKYNGYGGPPRRPCALPEGDALAKMTDGFAELARCERELEAQQTLKA</sequence>
<dbReference type="VEuPathDB" id="FungiDB:MAPG_04481"/>
<feature type="region of interest" description="Disordered" evidence="1">
    <location>
        <begin position="1"/>
        <end position="29"/>
    </location>
</feature>
<dbReference type="PANTHER" id="PTHR12128:SF52">
    <property type="entry name" value="4-HYDROXY-2-OXOGLUTARATE ALDOLASE, MITOCHONDRIAL-RELATED"/>
    <property type="match status" value="1"/>
</dbReference>
<accession>A0A0C4DWU8</accession>
<reference evidence="2" key="3">
    <citation type="submission" date="2011-03" db="EMBL/GenBank/DDBJ databases">
        <title>Annotation of Magnaporthe poae ATCC 64411.</title>
        <authorList>
            <person name="Ma L.-J."/>
            <person name="Dead R."/>
            <person name="Young S.K."/>
            <person name="Zeng Q."/>
            <person name="Gargeya S."/>
            <person name="Fitzgerald M."/>
            <person name="Haas B."/>
            <person name="Abouelleil A."/>
            <person name="Alvarado L."/>
            <person name="Arachchi H.M."/>
            <person name="Berlin A."/>
            <person name="Brown A."/>
            <person name="Chapman S.B."/>
            <person name="Chen Z."/>
            <person name="Dunbar C."/>
            <person name="Freedman E."/>
            <person name="Gearin G."/>
            <person name="Gellesch M."/>
            <person name="Goldberg J."/>
            <person name="Griggs A."/>
            <person name="Gujja S."/>
            <person name="Heiman D."/>
            <person name="Howarth C."/>
            <person name="Larson L."/>
            <person name="Lui A."/>
            <person name="MacDonald P.J.P."/>
            <person name="Mehta T."/>
            <person name="Montmayeur A."/>
            <person name="Murphy C."/>
            <person name="Neiman D."/>
            <person name="Pearson M."/>
            <person name="Priest M."/>
            <person name="Roberts A."/>
            <person name="Saif S."/>
            <person name="Shea T."/>
            <person name="Shenoy N."/>
            <person name="Sisk P."/>
            <person name="Stolte C."/>
            <person name="Sykes S."/>
            <person name="Yandava C."/>
            <person name="Wortman J."/>
            <person name="Nusbaum C."/>
            <person name="Birren B."/>
        </authorList>
    </citation>
    <scope>NUCLEOTIDE SEQUENCE</scope>
    <source>
        <strain evidence="2">ATCC 64411</strain>
    </source>
</reference>
<proteinExistence type="predicted"/>
<evidence type="ECO:0000313" key="2">
    <source>
        <dbReference type="EMBL" id="KLU85457.1"/>
    </source>
</evidence>
<evidence type="ECO:0000313" key="4">
    <source>
        <dbReference type="Proteomes" id="UP000011715"/>
    </source>
</evidence>
<dbReference type="Pfam" id="PF00701">
    <property type="entry name" value="DHDPS"/>
    <property type="match status" value="1"/>
</dbReference>
<dbReference type="EMBL" id="ADBL01001057">
    <property type="status" value="NOT_ANNOTATED_CDS"/>
    <property type="molecule type" value="Genomic_DNA"/>
</dbReference>
<dbReference type="InterPro" id="IPR002220">
    <property type="entry name" value="DapA-like"/>
</dbReference>
<name>A0A0C4DWU8_MAGP6</name>
<protein>
    <recommendedName>
        <fullName evidence="5">Dihydrodipicolinate synthase</fullName>
    </recommendedName>
</protein>
<gene>
    <name evidence="2" type="ORF">MAPG_04481</name>
</gene>
<dbReference type="EnsemblFungi" id="MAPG_04481T0">
    <property type="protein sequence ID" value="MAPG_04481T0"/>
    <property type="gene ID" value="MAPG_04481"/>
</dbReference>
<dbReference type="PANTHER" id="PTHR12128">
    <property type="entry name" value="DIHYDRODIPICOLINATE SYNTHASE"/>
    <property type="match status" value="1"/>
</dbReference>
<dbReference type="SUPFAM" id="SSF51569">
    <property type="entry name" value="Aldolase"/>
    <property type="match status" value="1"/>
</dbReference>
<evidence type="ECO:0000313" key="3">
    <source>
        <dbReference type="EnsemblFungi" id="MAPG_04481T0"/>
    </source>
</evidence>
<organism evidence="3 4">
    <name type="scientific">Magnaporthiopsis poae (strain ATCC 64411 / 73-15)</name>
    <name type="common">Kentucky bluegrass fungus</name>
    <name type="synonym">Magnaporthe poae</name>
    <dbReference type="NCBI Taxonomy" id="644358"/>
    <lineage>
        <taxon>Eukaryota</taxon>
        <taxon>Fungi</taxon>
        <taxon>Dikarya</taxon>
        <taxon>Ascomycota</taxon>
        <taxon>Pezizomycotina</taxon>
        <taxon>Sordariomycetes</taxon>
        <taxon>Sordariomycetidae</taxon>
        <taxon>Magnaporthales</taxon>
        <taxon>Magnaporthaceae</taxon>
        <taxon>Magnaporthiopsis</taxon>
    </lineage>
</organism>
<dbReference type="GO" id="GO:0008840">
    <property type="term" value="F:4-hydroxy-tetrahydrodipicolinate synthase activity"/>
    <property type="evidence" value="ECO:0007669"/>
    <property type="project" value="TreeGrafter"/>
</dbReference>
<dbReference type="EMBL" id="GL876968">
    <property type="protein sequence ID" value="KLU85457.1"/>
    <property type="molecule type" value="Genomic_DNA"/>
</dbReference>
<evidence type="ECO:0000256" key="1">
    <source>
        <dbReference type="SAM" id="MobiDB-lite"/>
    </source>
</evidence>
<keyword evidence="4" id="KW-1185">Reference proteome</keyword>
<reference evidence="2" key="2">
    <citation type="submission" date="2010-05" db="EMBL/GenBank/DDBJ databases">
        <title>The Genome Sequence of Magnaporthe poae strain ATCC 64411.</title>
        <authorList>
            <consortium name="The Broad Institute Genome Sequencing Platform"/>
            <consortium name="Broad Institute Genome Sequencing Center for Infectious Disease"/>
            <person name="Ma L.-J."/>
            <person name="Dead R."/>
            <person name="Young S."/>
            <person name="Zeng Q."/>
            <person name="Koehrsen M."/>
            <person name="Alvarado L."/>
            <person name="Berlin A."/>
            <person name="Chapman S.B."/>
            <person name="Chen Z."/>
            <person name="Freedman E."/>
            <person name="Gellesch M."/>
            <person name="Goldberg J."/>
            <person name="Griggs A."/>
            <person name="Gujja S."/>
            <person name="Heilman E.R."/>
            <person name="Heiman D."/>
            <person name="Hepburn T."/>
            <person name="Howarth C."/>
            <person name="Jen D."/>
            <person name="Larson L."/>
            <person name="Mehta T."/>
            <person name="Neiman D."/>
            <person name="Pearson M."/>
            <person name="Roberts A."/>
            <person name="Saif S."/>
            <person name="Shea T."/>
            <person name="Shenoy N."/>
            <person name="Sisk P."/>
            <person name="Stolte C."/>
            <person name="Sykes S."/>
            <person name="Walk T."/>
            <person name="White J."/>
            <person name="Yandava C."/>
            <person name="Haas B."/>
            <person name="Nusbaum C."/>
            <person name="Birren B."/>
        </authorList>
    </citation>
    <scope>NUCLEOTIDE SEQUENCE</scope>
    <source>
        <strain evidence="2">ATCC 64411</strain>
    </source>
</reference>
<feature type="compositionally biased region" description="Polar residues" evidence="1">
    <location>
        <begin position="1"/>
        <end position="20"/>
    </location>
</feature>
<reference evidence="4" key="1">
    <citation type="submission" date="2010-05" db="EMBL/GenBank/DDBJ databases">
        <title>The genome sequence of Magnaporthe poae strain ATCC 64411.</title>
        <authorList>
            <person name="Ma L.-J."/>
            <person name="Dead R."/>
            <person name="Young S."/>
            <person name="Zeng Q."/>
            <person name="Koehrsen M."/>
            <person name="Alvarado L."/>
            <person name="Berlin A."/>
            <person name="Chapman S.B."/>
            <person name="Chen Z."/>
            <person name="Freedman E."/>
            <person name="Gellesch M."/>
            <person name="Goldberg J."/>
            <person name="Griggs A."/>
            <person name="Gujja S."/>
            <person name="Heilman E.R."/>
            <person name="Heiman D."/>
            <person name="Hepburn T."/>
            <person name="Howarth C."/>
            <person name="Jen D."/>
            <person name="Larson L."/>
            <person name="Mehta T."/>
            <person name="Neiman D."/>
            <person name="Pearson M."/>
            <person name="Roberts A."/>
            <person name="Saif S."/>
            <person name="Shea T."/>
            <person name="Shenoy N."/>
            <person name="Sisk P."/>
            <person name="Stolte C."/>
            <person name="Sykes S."/>
            <person name="Walk T."/>
            <person name="White J."/>
            <person name="Yandava C."/>
            <person name="Haas B."/>
            <person name="Nusbaum C."/>
            <person name="Birren B."/>
        </authorList>
    </citation>
    <scope>NUCLEOTIDE SEQUENCE [LARGE SCALE GENOMIC DNA]</scope>
    <source>
        <strain evidence="4">ATCC 64411 / 73-15</strain>
    </source>
</reference>
<evidence type="ECO:0008006" key="5">
    <source>
        <dbReference type="Google" id="ProtNLM"/>
    </source>
</evidence>
<dbReference type="AlphaFoldDB" id="A0A0C4DWU8"/>
<reference evidence="3" key="5">
    <citation type="submission" date="2015-06" db="UniProtKB">
        <authorList>
            <consortium name="EnsemblFungi"/>
        </authorList>
    </citation>
    <scope>IDENTIFICATION</scope>
    <source>
        <strain evidence="3">ATCC 64411</strain>
    </source>
</reference>
<dbReference type="STRING" id="644358.A0A0C4DWU8"/>
<dbReference type="Gene3D" id="3.20.20.70">
    <property type="entry name" value="Aldolase class I"/>
    <property type="match status" value="1"/>
</dbReference>
<dbReference type="InterPro" id="IPR013785">
    <property type="entry name" value="Aldolase_TIM"/>
</dbReference>
<dbReference type="OrthoDB" id="191315at2759"/>